<gene>
    <name evidence="3" type="ORF">RUM43_003956</name>
</gene>
<proteinExistence type="predicted"/>
<evidence type="ECO:0000256" key="2">
    <source>
        <dbReference type="SAM" id="Phobius"/>
    </source>
</evidence>
<dbReference type="AlphaFoldDB" id="A0AAN8PNU1"/>
<keyword evidence="2" id="KW-0472">Membrane</keyword>
<evidence type="ECO:0000256" key="1">
    <source>
        <dbReference type="SAM" id="MobiDB-lite"/>
    </source>
</evidence>
<comment type="caution">
    <text evidence="3">The sequence shown here is derived from an EMBL/GenBank/DDBJ whole genome shotgun (WGS) entry which is preliminary data.</text>
</comment>
<organism evidence="3 4">
    <name type="scientific">Polyplax serrata</name>
    <name type="common">Common mouse louse</name>
    <dbReference type="NCBI Taxonomy" id="468196"/>
    <lineage>
        <taxon>Eukaryota</taxon>
        <taxon>Metazoa</taxon>
        <taxon>Ecdysozoa</taxon>
        <taxon>Arthropoda</taxon>
        <taxon>Hexapoda</taxon>
        <taxon>Insecta</taxon>
        <taxon>Pterygota</taxon>
        <taxon>Neoptera</taxon>
        <taxon>Paraneoptera</taxon>
        <taxon>Psocodea</taxon>
        <taxon>Troctomorpha</taxon>
        <taxon>Phthiraptera</taxon>
        <taxon>Anoplura</taxon>
        <taxon>Polyplacidae</taxon>
        <taxon>Polyplax</taxon>
    </lineage>
</organism>
<keyword evidence="2" id="KW-1133">Transmembrane helix</keyword>
<dbReference type="Proteomes" id="UP001372834">
    <property type="component" value="Unassembled WGS sequence"/>
</dbReference>
<reference evidence="3 4" key="1">
    <citation type="submission" date="2023-10" db="EMBL/GenBank/DDBJ databases">
        <title>Genomes of two closely related lineages of the louse Polyplax serrata with different host specificities.</title>
        <authorList>
            <person name="Martinu J."/>
            <person name="Tarabai H."/>
            <person name="Stefka J."/>
            <person name="Hypsa V."/>
        </authorList>
    </citation>
    <scope>NUCLEOTIDE SEQUENCE [LARGE SCALE GENOMIC DNA]</scope>
    <source>
        <strain evidence="3">HR10_N</strain>
    </source>
</reference>
<evidence type="ECO:0000313" key="4">
    <source>
        <dbReference type="Proteomes" id="UP001372834"/>
    </source>
</evidence>
<keyword evidence="2" id="KW-0812">Transmembrane</keyword>
<feature type="compositionally biased region" description="Basic and acidic residues" evidence="1">
    <location>
        <begin position="12"/>
        <end position="25"/>
    </location>
</feature>
<feature type="non-terminal residue" evidence="3">
    <location>
        <position position="1"/>
    </location>
</feature>
<protein>
    <submittedName>
        <fullName evidence="3">Uncharacterized protein</fullName>
    </submittedName>
</protein>
<feature type="compositionally biased region" description="Acidic residues" evidence="1">
    <location>
        <begin position="1"/>
        <end position="11"/>
    </location>
</feature>
<accession>A0AAN8PNU1</accession>
<sequence>SVQLEDEDEESEDRRQKRNGSEEKKYLSITIRPSGNFSTFLAGNESRSPSSVAFAAAAAAAICRFLGIYSSISQIEKYK</sequence>
<evidence type="ECO:0000313" key="3">
    <source>
        <dbReference type="EMBL" id="KAK6642454.1"/>
    </source>
</evidence>
<feature type="transmembrane region" description="Helical" evidence="2">
    <location>
        <begin position="52"/>
        <end position="72"/>
    </location>
</feature>
<name>A0AAN8PNU1_POLSC</name>
<dbReference type="EMBL" id="JAWJWE010000002">
    <property type="protein sequence ID" value="KAK6642454.1"/>
    <property type="molecule type" value="Genomic_DNA"/>
</dbReference>
<feature type="region of interest" description="Disordered" evidence="1">
    <location>
        <begin position="1"/>
        <end position="25"/>
    </location>
</feature>